<dbReference type="GO" id="GO:0004866">
    <property type="term" value="F:endopeptidase inhibitor activity"/>
    <property type="evidence" value="ECO:0007669"/>
    <property type="project" value="InterPro"/>
</dbReference>
<protein>
    <submittedName>
        <fullName evidence="4">Alpha-2-macroglobulin</fullName>
    </submittedName>
</protein>
<dbReference type="Gene3D" id="2.60.40.1930">
    <property type="match status" value="1"/>
</dbReference>
<dbReference type="RefSeq" id="WP_136901110.1">
    <property type="nucleotide sequence ID" value="NZ_SUME01000003.1"/>
</dbReference>
<dbReference type="InterPro" id="IPR002890">
    <property type="entry name" value="MG2"/>
</dbReference>
<dbReference type="Pfam" id="PF01835">
    <property type="entry name" value="MG2"/>
    <property type="match status" value="1"/>
</dbReference>
<dbReference type="InterPro" id="IPR051802">
    <property type="entry name" value="YfhM-like"/>
</dbReference>
<feature type="domain" description="Alpha-2-macroglobulin bait region" evidence="2">
    <location>
        <begin position="910"/>
        <end position="1051"/>
    </location>
</feature>
<evidence type="ECO:0000313" key="5">
    <source>
        <dbReference type="Proteomes" id="UP000306808"/>
    </source>
</evidence>
<dbReference type="InterPro" id="IPR037066">
    <property type="entry name" value="Plug_dom_sf"/>
</dbReference>
<name>A0A4U0P2M7_9SPHI</name>
<feature type="domain" description="Alpha-2-macroglobulin" evidence="3">
    <location>
        <begin position="1233"/>
        <end position="1323"/>
    </location>
</feature>
<dbReference type="Pfam" id="PF00207">
    <property type="entry name" value="A2M"/>
    <property type="match status" value="1"/>
</dbReference>
<dbReference type="InterPro" id="IPR011625">
    <property type="entry name" value="A2M_N_BRD"/>
</dbReference>
<dbReference type="PANTHER" id="PTHR40094">
    <property type="entry name" value="ALPHA-2-MACROGLOBULIN HOMOLOG"/>
    <property type="match status" value="1"/>
</dbReference>
<dbReference type="SUPFAM" id="SSF56935">
    <property type="entry name" value="Porins"/>
    <property type="match status" value="1"/>
</dbReference>
<evidence type="ECO:0000259" key="2">
    <source>
        <dbReference type="SMART" id="SM01359"/>
    </source>
</evidence>
<comment type="caution">
    <text evidence="4">The sequence shown here is derived from an EMBL/GenBank/DDBJ whole genome shotgun (WGS) entry which is preliminary data.</text>
</comment>
<dbReference type="OrthoDB" id="9767116at2"/>
<reference evidence="4 5" key="1">
    <citation type="submission" date="2019-04" db="EMBL/GenBank/DDBJ databases">
        <title>Sphingobacterium olei sp. nov., isolated from oil-contaminated soil.</title>
        <authorList>
            <person name="Liu B."/>
        </authorList>
    </citation>
    <scope>NUCLEOTIDE SEQUENCE [LARGE SCALE GENOMIC DNA]</scope>
    <source>
        <strain evidence="4 5">HAL-9</strain>
    </source>
</reference>
<dbReference type="Gene3D" id="2.170.130.10">
    <property type="entry name" value="TonB-dependent receptor, plug domain"/>
    <property type="match status" value="1"/>
</dbReference>
<dbReference type="SMART" id="SM01360">
    <property type="entry name" value="A2M"/>
    <property type="match status" value="1"/>
</dbReference>
<dbReference type="SMART" id="SM01359">
    <property type="entry name" value="A2M_N_2"/>
    <property type="match status" value="1"/>
</dbReference>
<evidence type="ECO:0000256" key="1">
    <source>
        <dbReference type="ARBA" id="ARBA00010556"/>
    </source>
</evidence>
<accession>A0A4U0P2M7</accession>
<dbReference type="EMBL" id="SUME01000003">
    <property type="protein sequence ID" value="TJZ61463.1"/>
    <property type="molecule type" value="Genomic_DNA"/>
</dbReference>
<dbReference type="Proteomes" id="UP000306808">
    <property type="component" value="Unassembled WGS sequence"/>
</dbReference>
<comment type="similarity">
    <text evidence="1">Belongs to the protease inhibitor I39 (alpha-2-macroglobulin) family. Bacterial alpha-2-macroglobulin subfamily.</text>
</comment>
<keyword evidence="5" id="KW-1185">Reference proteome</keyword>
<proteinExistence type="inferred from homology"/>
<organism evidence="4 5">
    <name type="scientific">Sphingobacterium olei</name>
    <dbReference type="NCBI Taxonomy" id="2571155"/>
    <lineage>
        <taxon>Bacteria</taxon>
        <taxon>Pseudomonadati</taxon>
        <taxon>Bacteroidota</taxon>
        <taxon>Sphingobacteriia</taxon>
        <taxon>Sphingobacteriales</taxon>
        <taxon>Sphingobacteriaceae</taxon>
        <taxon>Sphingobacterium</taxon>
    </lineage>
</organism>
<dbReference type="InterPro" id="IPR041246">
    <property type="entry name" value="Bact_MG10"/>
</dbReference>
<dbReference type="PANTHER" id="PTHR40094:SF1">
    <property type="entry name" value="UBIQUITIN DOMAIN-CONTAINING PROTEIN"/>
    <property type="match status" value="1"/>
</dbReference>
<dbReference type="Gene3D" id="1.50.10.20">
    <property type="match status" value="1"/>
</dbReference>
<gene>
    <name evidence="4" type="ORF">FAZ15_09735</name>
</gene>
<dbReference type="Pfam" id="PF17973">
    <property type="entry name" value="bMG10"/>
    <property type="match status" value="1"/>
</dbReference>
<evidence type="ECO:0000313" key="4">
    <source>
        <dbReference type="EMBL" id="TJZ61463.1"/>
    </source>
</evidence>
<evidence type="ECO:0000259" key="3">
    <source>
        <dbReference type="SMART" id="SM01360"/>
    </source>
</evidence>
<dbReference type="InterPro" id="IPR001599">
    <property type="entry name" value="Macroglobln_a2"/>
</dbReference>
<sequence length="1960" mass="224578">MELVSAFMKRIVIALLMLLPLIGIGQDFKAQWEEVGRLISIKNYQQTQHLITTIKAKAQAENNSPEWIRAVLAEQYALTINMSTDSAFYRIQQHLLSHIDKATPLEKKVLQNMYASFLSQHLYHSRVESADGFLTWEPNKRQVHIDSIFKISLDNKILLMQEPIDKWKTMVSDLKNRTLAPTIYHLLTYNYLDFLDSSYPAEKNKGEHFIQFLQETNKEKNYSDAYAYLIFRPYTHNGVWEIGNHQKQVERLLEEHPTDYNAYILLLLANAQKQHRGKNGEAVAYLDKAIRAYPDSPWLDGVNKLYSELTQKTLSLELPNFAPSKQYIPFKISALNSDKAFIKVYRTTNTPKDFKEYTTVYDSITQQVNVDAKLIYEEEIALKTFIDYQSHSTNFKINPLSYGSYIILIANNPQFKDNGQDLDVSQTDLVVSDVFVSPTIEAKGIHAIDYRYTTLMVNRKNGLPYNNKRLDLYYFEEEVLAKVGLLRTNKNGEFDYLADYNKNRYDLEDLLLFIPDENHLIPLDHLHNIPEHVREENDEGKLQNDALLFTDRAIYRPGQEVFFKAIVYTKDVLKGMVVPSQLVKVIVKDANRQSIDTLDLTTNVFGSAHGSFRIPQKTLNGSFHLEIHIGNNRLAEKIFSVEEYKRPTFKVSFDENKQTYTKRDTAIFTGTAESLSGASLSHISVKYKVSFYDNRTYRQINYLDTVTTTDAMGKFYFRVPLMDTIFRNQSDFTLQFQAEAINETGEIQTSLGFYSYSDRPLRITFVTSGQVAEGEWNNLVVKTSNPNGHPIAAKGTINVYKYESPNIIQGGRKIFDFRADYHILDTTSYQKYFPWYFDKLDLITERPKTLVDTYTFDSNDTDTVQIGEKYAYGSYFIEAYTITDADTIKTGQNIRVLSKDDEKISDKDFLIVRTNQPSYTLGDQAIINFQTDFEQGTGIYLWKIKGNTKSPVEFIPFKKGRASYPYNITEQDIQYGTWFEVMMVQENKIVTQRLNIPVVRTDKSIDIQIRTFRDKITPGQKEKWSFTVKNNDKATRGEVVASMYDTALDQFARNNFPSGFATESYHHWYRIYSGWSSQAFHNRKSSNTLFARSTGDYNLFENPPVLIGFGIVQQGIFTSFAALDEVVTVGYGNTIQQVAGSATGSTKGVEGITIRGTASENSTAPLYVVDGEILYDQIIDPKFVHEMAVLRQREATALYGSKAAHGVILVTTKEAHKLAQLNQVQARANLQETAFFYPNLLTDNEGNVTFEFDSPEALTRWKLMLFAHTEDLKAGTASFFTQTQKQLMVRPNLPRFMREGDEIVIKTQVQNLTDTVQIGTARLEIINPENNEVISHAFFADNGLQDFSAAAKGNSTVSWTLHIPKGYPTVQIKVVGATDGFSDGEIHELAILPNRILLTDTEKIVLDAGQSKTFTIRSKGKDNLQAKIQVQSNPILEIISALDYLKNYPYECNEQTASKWYGLKILQYIQKHYPAISNYFNNINPDEVDSKLEENSKLSELLAEEMPWIRQIQQDKQQVKSLARLFKANFSSDIGVLEKKLEKAQLANGAFSWFEGGKADTHISLRLLEIFGKVGKLDQFLIQGNITNISDKLIHFLDQDTTIYREKASTGLVLDYLYVRALWSDRNVLPAVKTEQLRKHIDLSASYTAGQPAGLAAKAWLVNAQYDYRIASIEVKNRITQEVIYDQERGMYWESNASRYNSMSLQSYMVEAYQQLDSTKLDLITQWIYYSKQHNQWQTTWNTVDAVYALLLANNPKDFVLDNTITIQIDRQAVATDDRVLGQIGKELPSEELAMDKVVQVTNNNNRKIYGGIYHQYFVPLEDVRSEKKELSVSKKLLVQKNTEWVESTTFKAGDKIKIQLTIVNNEPLNYVHLRDGRAAGFEPVYQPSGYQAWKGYYFTIRDASTNYFFDYLPKGRHVYEYEVKTNNNGVFSSGIAQMECMYEPTVNARSENMKIRIEE</sequence>